<evidence type="ECO:0000256" key="5">
    <source>
        <dbReference type="ARBA" id="ARBA00023136"/>
    </source>
</evidence>
<gene>
    <name evidence="6" type="ORF">PSTG_00985</name>
</gene>
<name>A0A0L0W386_9BASI</name>
<dbReference type="PANTHER" id="PTHR43791">
    <property type="entry name" value="PERMEASE-RELATED"/>
    <property type="match status" value="1"/>
</dbReference>
<keyword evidence="3" id="KW-0812">Transmembrane</keyword>
<dbReference type="Proteomes" id="UP000054564">
    <property type="component" value="Unassembled WGS sequence"/>
</dbReference>
<keyword evidence="4" id="KW-1133">Transmembrane helix</keyword>
<accession>A0A0L0W386</accession>
<reference evidence="7" key="1">
    <citation type="submission" date="2014-03" db="EMBL/GenBank/DDBJ databases">
        <title>The Genome Sequence of Puccinia striiformis f. sp. tritici PST-78.</title>
        <authorList>
            <consortium name="The Broad Institute Genome Sequencing Platform"/>
            <person name="Cuomo C."/>
            <person name="Hulbert S."/>
            <person name="Chen X."/>
            <person name="Walker B."/>
            <person name="Young S.K."/>
            <person name="Zeng Q."/>
            <person name="Gargeya S."/>
            <person name="Fitzgerald M."/>
            <person name="Haas B."/>
            <person name="Abouelleil A."/>
            <person name="Alvarado L."/>
            <person name="Arachchi H.M."/>
            <person name="Berlin A.M."/>
            <person name="Chapman S.B."/>
            <person name="Goldberg J."/>
            <person name="Griggs A."/>
            <person name="Gujja S."/>
            <person name="Hansen M."/>
            <person name="Howarth C."/>
            <person name="Imamovic A."/>
            <person name="Larimer J."/>
            <person name="McCowan C."/>
            <person name="Montmayeur A."/>
            <person name="Murphy C."/>
            <person name="Neiman D."/>
            <person name="Pearson M."/>
            <person name="Priest M."/>
            <person name="Roberts A."/>
            <person name="Saif S."/>
            <person name="Shea T."/>
            <person name="Sisk P."/>
            <person name="Sykes S."/>
            <person name="Wortman J."/>
            <person name="Nusbaum C."/>
            <person name="Birren B."/>
        </authorList>
    </citation>
    <scope>NUCLEOTIDE SEQUENCE [LARGE SCALE GENOMIC DNA]</scope>
    <source>
        <strain evidence="7">race PST-78</strain>
    </source>
</reference>
<evidence type="ECO:0000256" key="3">
    <source>
        <dbReference type="ARBA" id="ARBA00022692"/>
    </source>
</evidence>
<comment type="subcellular location">
    <subcellularLocation>
        <location evidence="1">Membrane</location>
        <topology evidence="1">Multi-pass membrane protein</topology>
    </subcellularLocation>
</comment>
<keyword evidence="5" id="KW-0472">Membrane</keyword>
<evidence type="ECO:0000256" key="1">
    <source>
        <dbReference type="ARBA" id="ARBA00004141"/>
    </source>
</evidence>
<dbReference type="Gene3D" id="1.20.1250.20">
    <property type="entry name" value="MFS general substrate transporter like domains"/>
    <property type="match status" value="1"/>
</dbReference>
<dbReference type="InterPro" id="IPR036259">
    <property type="entry name" value="MFS_trans_sf"/>
</dbReference>
<evidence type="ECO:0000256" key="4">
    <source>
        <dbReference type="ARBA" id="ARBA00022989"/>
    </source>
</evidence>
<organism evidence="6 7">
    <name type="scientific">Puccinia striiformis f. sp. tritici PST-78</name>
    <dbReference type="NCBI Taxonomy" id="1165861"/>
    <lineage>
        <taxon>Eukaryota</taxon>
        <taxon>Fungi</taxon>
        <taxon>Dikarya</taxon>
        <taxon>Basidiomycota</taxon>
        <taxon>Pucciniomycotina</taxon>
        <taxon>Pucciniomycetes</taxon>
        <taxon>Pucciniales</taxon>
        <taxon>Pucciniaceae</taxon>
        <taxon>Puccinia</taxon>
    </lineage>
</organism>
<dbReference type="PANTHER" id="PTHR43791:SF53">
    <property type="entry name" value="MAJOR FACILITATOR SUPERFAMILY (MFS) PROFILE DOMAIN-CONTAINING PROTEIN"/>
    <property type="match status" value="1"/>
</dbReference>
<dbReference type="STRING" id="1165861.A0A0L0W386"/>
<protein>
    <recommendedName>
        <fullName evidence="8">Major facilitator superfamily (MFS) profile domain-containing protein</fullName>
    </recommendedName>
</protein>
<evidence type="ECO:0000313" key="6">
    <source>
        <dbReference type="EMBL" id="KNF05993.1"/>
    </source>
</evidence>
<keyword evidence="7" id="KW-1185">Reference proteome</keyword>
<sequence length="128" mass="14230">MATLKICDPDHPDHEAARASLIRKVDWHVLPGLSLLWLACFIDRTNIGNAKVGGMDHSLGLHGMQYNIGLAVFYVTYIASELPSNYMLRVLGGKVGEHLCTSVLNLRLTFSVKVKDSFQQLTMPHHDS</sequence>
<dbReference type="AlphaFoldDB" id="A0A0L0W386"/>
<evidence type="ECO:0000256" key="2">
    <source>
        <dbReference type="ARBA" id="ARBA00022448"/>
    </source>
</evidence>
<comment type="caution">
    <text evidence="6">The sequence shown here is derived from an EMBL/GenBank/DDBJ whole genome shotgun (WGS) entry which is preliminary data.</text>
</comment>
<evidence type="ECO:0008006" key="8">
    <source>
        <dbReference type="Google" id="ProtNLM"/>
    </source>
</evidence>
<dbReference type="GO" id="GO:0022857">
    <property type="term" value="F:transmembrane transporter activity"/>
    <property type="evidence" value="ECO:0007669"/>
    <property type="project" value="TreeGrafter"/>
</dbReference>
<proteinExistence type="predicted"/>
<dbReference type="GO" id="GO:0016020">
    <property type="term" value="C:membrane"/>
    <property type="evidence" value="ECO:0007669"/>
    <property type="project" value="UniProtKB-SubCell"/>
</dbReference>
<keyword evidence="2" id="KW-0813">Transport</keyword>
<dbReference type="SUPFAM" id="SSF103473">
    <property type="entry name" value="MFS general substrate transporter"/>
    <property type="match status" value="1"/>
</dbReference>
<evidence type="ECO:0000313" key="7">
    <source>
        <dbReference type="Proteomes" id="UP000054564"/>
    </source>
</evidence>
<dbReference type="EMBL" id="AJIL01000005">
    <property type="protein sequence ID" value="KNF05993.1"/>
    <property type="molecule type" value="Genomic_DNA"/>
</dbReference>